<evidence type="ECO:0000256" key="12">
    <source>
        <dbReference type="PIRSR" id="PIRSR605150-3"/>
    </source>
</evidence>
<accession>A0AAN8VD78</accession>
<keyword evidence="2" id="KW-0328">Glycosyltransferase</keyword>
<feature type="transmembrane region" description="Helical" evidence="13">
    <location>
        <begin position="52"/>
        <end position="70"/>
    </location>
</feature>
<evidence type="ECO:0000256" key="1">
    <source>
        <dbReference type="ARBA" id="ARBA00004127"/>
    </source>
</evidence>
<dbReference type="Gene3D" id="3.90.550.10">
    <property type="entry name" value="Spore Coat Polysaccharide Biosynthesis Protein SpsA, Chain A"/>
    <property type="match status" value="1"/>
</dbReference>
<comment type="caution">
    <text evidence="14">The sequence shown here is derived from an EMBL/GenBank/DDBJ whole genome shotgun (WGS) entry which is preliminary data.</text>
</comment>
<feature type="binding site" evidence="12">
    <location>
        <position position="282"/>
    </location>
    <ligand>
        <name>Mn(2+)</name>
        <dbReference type="ChEBI" id="CHEBI:29035"/>
    </ligand>
</feature>
<dbReference type="EMBL" id="JBAMMX010000010">
    <property type="protein sequence ID" value="KAK6932873.1"/>
    <property type="molecule type" value="Genomic_DNA"/>
</dbReference>
<protein>
    <submittedName>
        <fullName evidence="14">Cellulose synthase</fullName>
    </submittedName>
</protein>
<feature type="binding site" evidence="11">
    <location>
        <position position="111"/>
    </location>
    <ligand>
        <name>UDP-alpha-D-glucose</name>
        <dbReference type="ChEBI" id="CHEBI:58885"/>
    </ligand>
</feature>
<reference evidence="14 15" key="1">
    <citation type="submission" date="2023-12" db="EMBL/GenBank/DDBJ databases">
        <title>A high-quality genome assembly for Dillenia turbinata (Dilleniales).</title>
        <authorList>
            <person name="Chanderbali A."/>
        </authorList>
    </citation>
    <scope>NUCLEOTIDE SEQUENCE [LARGE SCALE GENOMIC DNA]</scope>
    <source>
        <strain evidence="14">LSX21</strain>
        <tissue evidence="14">Leaf</tissue>
    </source>
</reference>
<feature type="transmembrane region" description="Helical" evidence="13">
    <location>
        <begin position="681"/>
        <end position="703"/>
    </location>
</feature>
<evidence type="ECO:0000256" key="5">
    <source>
        <dbReference type="ARBA" id="ARBA00022989"/>
    </source>
</evidence>
<name>A0AAN8VD78_9MAGN</name>
<keyword evidence="4 13" id="KW-0812">Transmembrane</keyword>
<keyword evidence="7" id="KW-0961">Cell wall biogenesis/degradation</keyword>
<comment type="function">
    <text evidence="8">Thought to be a Golgi-localized beta-glycan synthase that polymerize the backbones of noncellulosic polysaccharides (hemicelluloses) of plant cell wall.</text>
</comment>
<feature type="transmembrane region" description="Helical" evidence="13">
    <location>
        <begin position="641"/>
        <end position="666"/>
    </location>
</feature>
<dbReference type="GO" id="GO:0016760">
    <property type="term" value="F:cellulose synthase (UDP-forming) activity"/>
    <property type="evidence" value="ECO:0007669"/>
    <property type="project" value="InterPro"/>
</dbReference>
<evidence type="ECO:0000256" key="3">
    <source>
        <dbReference type="ARBA" id="ARBA00022679"/>
    </source>
</evidence>
<evidence type="ECO:0000256" key="4">
    <source>
        <dbReference type="ARBA" id="ARBA00022692"/>
    </source>
</evidence>
<evidence type="ECO:0000256" key="11">
    <source>
        <dbReference type="PIRSR" id="PIRSR605150-2"/>
    </source>
</evidence>
<dbReference type="PANTHER" id="PTHR13301">
    <property type="entry name" value="X-BOX TRANSCRIPTION FACTOR-RELATED"/>
    <property type="match status" value="1"/>
</dbReference>
<evidence type="ECO:0000256" key="7">
    <source>
        <dbReference type="ARBA" id="ARBA00023316"/>
    </source>
</evidence>
<keyword evidence="6 13" id="KW-0472">Membrane</keyword>
<dbReference type="InterPro" id="IPR029044">
    <property type="entry name" value="Nucleotide-diphossugar_trans"/>
</dbReference>
<evidence type="ECO:0000256" key="13">
    <source>
        <dbReference type="SAM" id="Phobius"/>
    </source>
</evidence>
<feature type="active site" evidence="10">
    <location>
        <position position="140"/>
    </location>
</feature>
<dbReference type="GO" id="GO:0030244">
    <property type="term" value="P:cellulose biosynthetic process"/>
    <property type="evidence" value="ECO:0007669"/>
    <property type="project" value="InterPro"/>
</dbReference>
<evidence type="ECO:0000256" key="9">
    <source>
        <dbReference type="ARBA" id="ARBA00060766"/>
    </source>
</evidence>
<feature type="binding site" evidence="11">
    <location>
        <position position="140"/>
    </location>
    <ligand>
        <name>UDP-alpha-D-glucose</name>
        <dbReference type="ChEBI" id="CHEBI:58885"/>
    </ligand>
</feature>
<keyword evidence="15" id="KW-1185">Reference proteome</keyword>
<evidence type="ECO:0000256" key="10">
    <source>
        <dbReference type="PIRSR" id="PIRSR605150-1"/>
    </source>
</evidence>
<keyword evidence="5 13" id="KW-1133">Transmembrane helix</keyword>
<dbReference type="GO" id="GO:0012505">
    <property type="term" value="C:endomembrane system"/>
    <property type="evidence" value="ECO:0007669"/>
    <property type="project" value="UniProtKB-SubCell"/>
</dbReference>
<feature type="transmembrane region" description="Helical" evidence="13">
    <location>
        <begin position="21"/>
        <end position="40"/>
    </location>
</feature>
<proteinExistence type="inferred from homology"/>
<dbReference type="SUPFAM" id="SSF53448">
    <property type="entry name" value="Nucleotide-diphospho-sugar transferases"/>
    <property type="match status" value="1"/>
</dbReference>
<dbReference type="Proteomes" id="UP001370490">
    <property type="component" value="Unassembled WGS sequence"/>
</dbReference>
<evidence type="ECO:0000256" key="2">
    <source>
        <dbReference type="ARBA" id="ARBA00022676"/>
    </source>
</evidence>
<organism evidence="14 15">
    <name type="scientific">Dillenia turbinata</name>
    <dbReference type="NCBI Taxonomy" id="194707"/>
    <lineage>
        <taxon>Eukaryota</taxon>
        <taxon>Viridiplantae</taxon>
        <taxon>Streptophyta</taxon>
        <taxon>Embryophyta</taxon>
        <taxon>Tracheophyta</taxon>
        <taxon>Spermatophyta</taxon>
        <taxon>Magnoliopsida</taxon>
        <taxon>eudicotyledons</taxon>
        <taxon>Gunneridae</taxon>
        <taxon>Pentapetalae</taxon>
        <taxon>Dilleniales</taxon>
        <taxon>Dilleniaceae</taxon>
        <taxon>Dillenia</taxon>
    </lineage>
</organism>
<dbReference type="AlphaFoldDB" id="A0AAN8VD78"/>
<gene>
    <name evidence="14" type="ORF">RJ641_002497</name>
</gene>
<feature type="transmembrane region" description="Helical" evidence="13">
    <location>
        <begin position="556"/>
        <end position="586"/>
    </location>
</feature>
<dbReference type="InterPro" id="IPR005150">
    <property type="entry name" value="Cellulose_synth"/>
</dbReference>
<dbReference type="Pfam" id="PF03552">
    <property type="entry name" value="Cellulose_synt"/>
    <property type="match status" value="2"/>
</dbReference>
<comment type="similarity">
    <text evidence="9">Belongs to the glycosyltransferase 2 family. Plant cellulose synthase-like E subfamily.</text>
</comment>
<evidence type="ECO:0000313" key="14">
    <source>
        <dbReference type="EMBL" id="KAK6932873.1"/>
    </source>
</evidence>
<feature type="active site" evidence="10">
    <location>
        <position position="446"/>
    </location>
</feature>
<keyword evidence="3" id="KW-0808">Transferase</keyword>
<evidence type="ECO:0000256" key="8">
    <source>
        <dbReference type="ARBA" id="ARBA00037405"/>
    </source>
</evidence>
<dbReference type="GO" id="GO:0071555">
    <property type="term" value="P:cell wall organization"/>
    <property type="evidence" value="ECO:0007669"/>
    <property type="project" value="UniProtKB-KW"/>
</dbReference>
<comment type="subcellular location">
    <subcellularLocation>
        <location evidence="1">Endomembrane system</location>
        <topology evidence="1">Multi-pass membrane protein</topology>
    </subcellularLocation>
</comment>
<sequence length="732" mass="83457">MAKDGYLPLFETRAAKGRALYRLYVVSMLVGLCLLSMYRVNHCPGDAEPGRWAWIGIFMAEFWYSLYWIITQSVRWNPLYHTTFKDRLSQRCENAFPCIDIFVCTADSIVEPPIMVINTVLSVMAYDYPSEKLSIYLSDDGGSILTFYALLEASRFATHWVPFCKKFKVEPRAPAAYFRSTADPLHDPLQAREWSSIKKLYEDMEMRIATAVKLGRLSEETYKQHKGFHEWNHVSSKCDHPTILQILVDGRDPNAIDADGQPLPTLVYLAREKRPQYHHNFKAGAMNALIRVSSKISNAPIILNVDCDMYSNNSGSVKDALCFFMDEKKGPAIAYVQHPQNFENLTANDIYGSALRVIMEVEIAGIGGDRGPCYIGTGCFHRREVLCGNKCDKNSDLDWNTLYVRKLEEKANVLEETSKILASCSYEEQTLWGKEMGLKYGCPVEDIITGLAIQCRGWKSICFIPARKGFLGLAPTTLLQTLVQHKRWSEGDFQIFLSKYCPFLYGRRLIPFQLQLSYSTYLLWAPNSLATLYYVFIPSICLLRQSPLFPNVASPWALLCLGVLSVKYAYSLLEFLTCGGTIQGWWNDQRMWLFKRTTSYLFGFIDSILKQLGFAQSEFVITAKVADDFVSQRYKQEIMEFGAVSPMFTILATVAMFNLFSFIWVLRLMLLDFEIQILESLGLQVLLCGLLVFINFPVYRGLFFRRDSGSIPKSVTTKSTLLAVLIFTLALY</sequence>
<evidence type="ECO:0000313" key="15">
    <source>
        <dbReference type="Proteomes" id="UP001370490"/>
    </source>
</evidence>
<feature type="transmembrane region" description="Helical" evidence="13">
    <location>
        <begin position="516"/>
        <end position="536"/>
    </location>
</feature>
<dbReference type="FunFam" id="3.90.550.10:FF:000112">
    <property type="entry name" value="Cellulose synthase-like protein E1"/>
    <property type="match status" value="1"/>
</dbReference>
<evidence type="ECO:0000256" key="6">
    <source>
        <dbReference type="ARBA" id="ARBA00023136"/>
    </source>
</evidence>
<dbReference type="GO" id="GO:0016020">
    <property type="term" value="C:membrane"/>
    <property type="evidence" value="ECO:0007669"/>
    <property type="project" value="InterPro"/>
</dbReference>
<feature type="binding site" evidence="12">
    <location>
        <position position="306"/>
    </location>
    <ligand>
        <name>Mn(2+)</name>
        <dbReference type="ChEBI" id="CHEBI:29035"/>
    </ligand>
</feature>